<organism evidence="2 3">
    <name type="scientific">Toxocara canis</name>
    <name type="common">Canine roundworm</name>
    <dbReference type="NCBI Taxonomy" id="6265"/>
    <lineage>
        <taxon>Eukaryota</taxon>
        <taxon>Metazoa</taxon>
        <taxon>Ecdysozoa</taxon>
        <taxon>Nematoda</taxon>
        <taxon>Chromadorea</taxon>
        <taxon>Rhabditida</taxon>
        <taxon>Spirurina</taxon>
        <taxon>Ascaridomorpha</taxon>
        <taxon>Ascaridoidea</taxon>
        <taxon>Toxocaridae</taxon>
        <taxon>Toxocara</taxon>
    </lineage>
</organism>
<reference evidence="3" key="1">
    <citation type="submission" date="2016-06" db="UniProtKB">
        <authorList>
            <consortium name="WormBaseParasite"/>
        </authorList>
    </citation>
    <scope>IDENTIFICATION</scope>
</reference>
<dbReference type="Proteomes" id="UP000050794">
    <property type="component" value="Unassembled WGS sequence"/>
</dbReference>
<protein>
    <submittedName>
        <fullName evidence="3">Kinesin motor domain-containing protein</fullName>
    </submittedName>
</protein>
<accession>A0A183U2U2</accession>
<keyword evidence="2" id="KW-1185">Reference proteome</keyword>
<dbReference type="AlphaFoldDB" id="A0A183U2U2"/>
<reference evidence="1 2" key="2">
    <citation type="submission" date="2018-11" db="EMBL/GenBank/DDBJ databases">
        <authorList>
            <consortium name="Pathogen Informatics"/>
        </authorList>
    </citation>
    <scope>NUCLEOTIDE SEQUENCE [LARGE SCALE GENOMIC DNA]</scope>
</reference>
<evidence type="ECO:0000313" key="2">
    <source>
        <dbReference type="Proteomes" id="UP000050794"/>
    </source>
</evidence>
<sequence length="93" mass="10540">MRTASRVAVVLEDEIRAAFTMITDFRKPAPSFASILRHSHDISNSARCAILTFVSFEEMPSGASRILINRERAVHQNVIRIKCIQHHHVTEIS</sequence>
<gene>
    <name evidence="1" type="ORF">TCNE_LOCUS2812</name>
</gene>
<dbReference type="WBParaSite" id="TCNE_0000281201-mRNA-1">
    <property type="protein sequence ID" value="TCNE_0000281201-mRNA-1"/>
    <property type="gene ID" value="TCNE_0000281201"/>
</dbReference>
<evidence type="ECO:0000313" key="3">
    <source>
        <dbReference type="WBParaSite" id="TCNE_0000281201-mRNA-1"/>
    </source>
</evidence>
<dbReference type="EMBL" id="UYWY01003087">
    <property type="protein sequence ID" value="VDM28529.1"/>
    <property type="molecule type" value="Genomic_DNA"/>
</dbReference>
<proteinExistence type="predicted"/>
<name>A0A183U2U2_TOXCA</name>
<evidence type="ECO:0000313" key="1">
    <source>
        <dbReference type="EMBL" id="VDM28529.1"/>
    </source>
</evidence>